<dbReference type="Ensembl" id="ENSCCRT00010071949.1">
    <property type="protein sequence ID" value="ENSCCRP00010065385.1"/>
    <property type="gene ID" value="ENSCCRG00010028019.1"/>
</dbReference>
<name>A0A8C1LQD1_CYPCA</name>
<feature type="compositionally biased region" description="Polar residues" evidence="1">
    <location>
        <begin position="250"/>
        <end position="261"/>
    </location>
</feature>
<organism evidence="2 3">
    <name type="scientific">Cyprinus carpio</name>
    <name type="common">Common carp</name>
    <dbReference type="NCBI Taxonomy" id="7962"/>
    <lineage>
        <taxon>Eukaryota</taxon>
        <taxon>Metazoa</taxon>
        <taxon>Chordata</taxon>
        <taxon>Craniata</taxon>
        <taxon>Vertebrata</taxon>
        <taxon>Euteleostomi</taxon>
        <taxon>Actinopterygii</taxon>
        <taxon>Neopterygii</taxon>
        <taxon>Teleostei</taxon>
        <taxon>Ostariophysi</taxon>
        <taxon>Cypriniformes</taxon>
        <taxon>Cyprinidae</taxon>
        <taxon>Cyprininae</taxon>
        <taxon>Cyprinus</taxon>
    </lineage>
</organism>
<accession>A0A8C1LQD1</accession>
<evidence type="ECO:0000256" key="1">
    <source>
        <dbReference type="SAM" id="MobiDB-lite"/>
    </source>
</evidence>
<dbReference type="PANTHER" id="PTHR34153">
    <property type="entry name" value="SI:CH211-262H13.3-RELATED-RELATED"/>
    <property type="match status" value="1"/>
</dbReference>
<evidence type="ECO:0000313" key="3">
    <source>
        <dbReference type="Proteomes" id="UP000694427"/>
    </source>
</evidence>
<reference evidence="2" key="2">
    <citation type="submission" date="2025-09" db="UniProtKB">
        <authorList>
            <consortium name="Ensembl"/>
        </authorList>
    </citation>
    <scope>IDENTIFICATION</scope>
</reference>
<sequence length="261" mass="30022">MYHIVIFEKTNEVEVVPSNWVKENECMWPPNKVDVVKATKNKEQPGEGWTPHRVRIIFTSSKYYFIDCVLKCFRYVGGLFRFLAFVSALLRNILTNQEIMMDQMKIIYRTVQGLKSVSEEDIGLEANLLPVADLQSLQNLEERLRKFPDFQNMLAMKGGTDTRDGVWRIMTATITNSLAKNINMRGVNGKISFKSLQLRNIVLAAVRKNRLTQHATDQEIESTIQRWLQLAPDQDGGRRERLRKKEAQIGSLSPTHAHSDV</sequence>
<proteinExistence type="predicted"/>
<dbReference type="PANTHER" id="PTHR34153:SF2">
    <property type="entry name" value="SI:CH211-262H13.3-RELATED"/>
    <property type="match status" value="1"/>
</dbReference>
<evidence type="ECO:0000313" key="2">
    <source>
        <dbReference type="Ensembl" id="ENSCCRP00010065385.1"/>
    </source>
</evidence>
<keyword evidence="3" id="KW-1185">Reference proteome</keyword>
<protein>
    <recommendedName>
        <fullName evidence="4">DUF4806 domain-containing protein</fullName>
    </recommendedName>
</protein>
<dbReference type="AlphaFoldDB" id="A0A8C1LQD1"/>
<feature type="compositionally biased region" description="Basic and acidic residues" evidence="1">
    <location>
        <begin position="235"/>
        <end position="247"/>
    </location>
</feature>
<feature type="region of interest" description="Disordered" evidence="1">
    <location>
        <begin position="235"/>
        <end position="261"/>
    </location>
</feature>
<dbReference type="Proteomes" id="UP000694427">
    <property type="component" value="Unplaced"/>
</dbReference>
<evidence type="ECO:0008006" key="4">
    <source>
        <dbReference type="Google" id="ProtNLM"/>
    </source>
</evidence>
<reference evidence="2" key="1">
    <citation type="submission" date="2025-08" db="UniProtKB">
        <authorList>
            <consortium name="Ensembl"/>
        </authorList>
    </citation>
    <scope>IDENTIFICATION</scope>
</reference>